<protein>
    <recommendedName>
        <fullName evidence="3">Chemokine interleukin-8-like domain-containing protein</fullName>
    </recommendedName>
</protein>
<accession>A0A3Q2PY71</accession>
<feature type="signal peptide" evidence="2">
    <location>
        <begin position="1"/>
        <end position="23"/>
    </location>
</feature>
<dbReference type="InterPro" id="IPR036048">
    <property type="entry name" value="Interleukin_8-like_sf"/>
</dbReference>
<dbReference type="InterPro" id="IPR001811">
    <property type="entry name" value="Chemokine_IL8-like_dom"/>
</dbReference>
<dbReference type="Ensembl" id="ENSFHET00000034317.1">
    <property type="protein sequence ID" value="ENSFHEP00000018289.1"/>
    <property type="gene ID" value="ENSFHEG00000020117.1"/>
</dbReference>
<dbReference type="AlphaFoldDB" id="A0A3Q2PY71"/>
<dbReference type="Gene3D" id="2.40.50.40">
    <property type="match status" value="1"/>
</dbReference>
<organism evidence="4 5">
    <name type="scientific">Fundulus heteroclitus</name>
    <name type="common">Killifish</name>
    <name type="synonym">Mummichog</name>
    <dbReference type="NCBI Taxonomy" id="8078"/>
    <lineage>
        <taxon>Eukaryota</taxon>
        <taxon>Metazoa</taxon>
        <taxon>Chordata</taxon>
        <taxon>Craniata</taxon>
        <taxon>Vertebrata</taxon>
        <taxon>Euteleostomi</taxon>
        <taxon>Actinopterygii</taxon>
        <taxon>Neopterygii</taxon>
        <taxon>Teleostei</taxon>
        <taxon>Neoteleostei</taxon>
        <taxon>Acanthomorphata</taxon>
        <taxon>Ovalentaria</taxon>
        <taxon>Atherinomorphae</taxon>
        <taxon>Cyprinodontiformes</taxon>
        <taxon>Fundulidae</taxon>
        <taxon>Fundulus</taxon>
    </lineage>
</organism>
<evidence type="ECO:0000256" key="2">
    <source>
        <dbReference type="SAM" id="SignalP"/>
    </source>
</evidence>
<dbReference type="Proteomes" id="UP000265000">
    <property type="component" value="Unplaced"/>
</dbReference>
<reference evidence="4" key="1">
    <citation type="submission" date="2025-08" db="UniProtKB">
        <authorList>
            <consortium name="Ensembl"/>
        </authorList>
    </citation>
    <scope>IDENTIFICATION</scope>
</reference>
<dbReference type="Pfam" id="PF00048">
    <property type="entry name" value="IL8"/>
    <property type="match status" value="1"/>
</dbReference>
<dbReference type="GO" id="GO:0006955">
    <property type="term" value="P:immune response"/>
    <property type="evidence" value="ECO:0007669"/>
    <property type="project" value="InterPro"/>
</dbReference>
<dbReference type="GO" id="GO:0008009">
    <property type="term" value="F:chemokine activity"/>
    <property type="evidence" value="ECO:0007669"/>
    <property type="project" value="InterPro"/>
</dbReference>
<proteinExistence type="predicted"/>
<sequence length="109" mass="12228">MQMCFSRLTCLAFLAGVIMVASAFDTKITKCCTKVSDQSITAPITGYRIQRKNLPCVRAVIFETAEGEVCSHWKEDWVFEKIKELEQIRKAKKVSPATTTTSTMRTTTA</sequence>
<evidence type="ECO:0000256" key="1">
    <source>
        <dbReference type="ARBA" id="ARBA00022514"/>
    </source>
</evidence>
<feature type="domain" description="Chemokine interleukin-8-like" evidence="3">
    <location>
        <begin position="29"/>
        <end position="85"/>
    </location>
</feature>
<evidence type="ECO:0000313" key="4">
    <source>
        <dbReference type="Ensembl" id="ENSFHEP00000018289.1"/>
    </source>
</evidence>
<feature type="chain" id="PRO_5018735163" description="Chemokine interleukin-8-like domain-containing protein" evidence="2">
    <location>
        <begin position="24"/>
        <end position="109"/>
    </location>
</feature>
<name>A0A3Q2PY71_FUNHE</name>
<keyword evidence="5" id="KW-1185">Reference proteome</keyword>
<dbReference type="GeneTree" id="ENSGT00940000171842"/>
<reference evidence="4" key="2">
    <citation type="submission" date="2025-09" db="UniProtKB">
        <authorList>
            <consortium name="Ensembl"/>
        </authorList>
    </citation>
    <scope>IDENTIFICATION</scope>
</reference>
<dbReference type="SUPFAM" id="SSF54117">
    <property type="entry name" value="Interleukin 8-like chemokines"/>
    <property type="match status" value="1"/>
</dbReference>
<evidence type="ECO:0000259" key="3">
    <source>
        <dbReference type="Pfam" id="PF00048"/>
    </source>
</evidence>
<dbReference type="STRING" id="8078.ENSFHEP00000018289"/>
<keyword evidence="1" id="KW-0202">Cytokine</keyword>
<keyword evidence="2" id="KW-0732">Signal</keyword>
<evidence type="ECO:0000313" key="5">
    <source>
        <dbReference type="Proteomes" id="UP000265000"/>
    </source>
</evidence>
<dbReference type="GO" id="GO:0005615">
    <property type="term" value="C:extracellular space"/>
    <property type="evidence" value="ECO:0007669"/>
    <property type="project" value="UniProtKB-KW"/>
</dbReference>